<reference evidence="3" key="1">
    <citation type="journal article" date="2014" name="Int. J. Syst. Evol. Microbiol.">
        <title>Complete genome sequence of Corynebacterium casei LMG S-19264T (=DSM 44701T), isolated from a smear-ripened cheese.</title>
        <authorList>
            <consortium name="US DOE Joint Genome Institute (JGI-PGF)"/>
            <person name="Walter F."/>
            <person name="Albersmeier A."/>
            <person name="Kalinowski J."/>
            <person name="Ruckert C."/>
        </authorList>
    </citation>
    <scope>NUCLEOTIDE SEQUENCE</scope>
    <source>
        <strain evidence="3">CGMCC 1.12160</strain>
    </source>
</reference>
<reference evidence="3" key="2">
    <citation type="submission" date="2020-09" db="EMBL/GenBank/DDBJ databases">
        <authorList>
            <person name="Sun Q."/>
            <person name="Zhou Y."/>
        </authorList>
    </citation>
    <scope>NUCLEOTIDE SEQUENCE</scope>
    <source>
        <strain evidence="3">CGMCC 1.12160</strain>
    </source>
</reference>
<organism evidence="3 4">
    <name type="scientific">Ornithinimicrobium tianjinense</name>
    <dbReference type="NCBI Taxonomy" id="1195761"/>
    <lineage>
        <taxon>Bacteria</taxon>
        <taxon>Bacillati</taxon>
        <taxon>Actinomycetota</taxon>
        <taxon>Actinomycetes</taxon>
        <taxon>Micrococcales</taxon>
        <taxon>Ornithinimicrobiaceae</taxon>
        <taxon>Ornithinimicrobium</taxon>
    </lineage>
</organism>
<evidence type="ECO:0000313" key="4">
    <source>
        <dbReference type="Proteomes" id="UP000605670"/>
    </source>
</evidence>
<name>A0A917FAK0_9MICO</name>
<feature type="domain" description="Phytase-like" evidence="2">
    <location>
        <begin position="77"/>
        <end position="376"/>
    </location>
</feature>
<dbReference type="InterPro" id="IPR006311">
    <property type="entry name" value="TAT_signal"/>
</dbReference>
<feature type="signal peptide" evidence="1">
    <location>
        <begin position="1"/>
        <end position="26"/>
    </location>
</feature>
<dbReference type="RefSeq" id="WP_229735287.1">
    <property type="nucleotide sequence ID" value="NZ_BAABKH010000006.1"/>
</dbReference>
<protein>
    <submittedName>
        <fullName evidence="3">Glycosyl transferase family 1</fullName>
    </submittedName>
</protein>
<keyword evidence="3" id="KW-0808">Transferase</keyword>
<dbReference type="Pfam" id="PF13449">
    <property type="entry name" value="Phytase-like"/>
    <property type="match status" value="1"/>
</dbReference>
<dbReference type="PROSITE" id="PS51318">
    <property type="entry name" value="TAT"/>
    <property type="match status" value="1"/>
</dbReference>
<feature type="chain" id="PRO_5036722614" evidence="1">
    <location>
        <begin position="27"/>
        <end position="412"/>
    </location>
</feature>
<dbReference type="Proteomes" id="UP000605670">
    <property type="component" value="Unassembled WGS sequence"/>
</dbReference>
<evidence type="ECO:0000313" key="3">
    <source>
        <dbReference type="EMBL" id="GGF57750.1"/>
    </source>
</evidence>
<accession>A0A917FAK0</accession>
<dbReference type="PANTHER" id="PTHR37957">
    <property type="entry name" value="BLR7070 PROTEIN"/>
    <property type="match status" value="1"/>
</dbReference>
<keyword evidence="1" id="KW-0732">Signal</keyword>
<evidence type="ECO:0000256" key="1">
    <source>
        <dbReference type="SAM" id="SignalP"/>
    </source>
</evidence>
<sequence length="412" mass="44153">MQIARRSLTVTSAACVLALATSPAFAARPTPTGADADSTRSAYHLSGWAVLPAETFVPGSEESGAFTGNPAAPFPGQPVQGFSAVHAVGDGSYLVMSDNGFGARTNSQDFQLRVHHIRPDLVSGEVELLDGGFVLSDPDAHVGWSLWRADRVLTGWDFDIESMQIATDGTFWFGDEFGPYLLHTDAQGRLLEAPIPTPGVQAPQNAQLVGEPNLLGSKGFEGMAIAPNGQHLYPMLEGATAEDKAAGLAADLRIYDVRLHPATGAAFTGEFVRYRMESAAHALGDAIAINAHQLLIIERDSKQGAEASFKRVYLVDLRDRDRDGYVDKQLLVDLMDVPNPELLGTGTDPFTFPYFTIEDVEILDADTIAVLNDNNYPAAGGRGPGVQDVNEFLTIDLAEPLAVDHRLLPGMP</sequence>
<proteinExistence type="predicted"/>
<evidence type="ECO:0000259" key="2">
    <source>
        <dbReference type="Pfam" id="PF13449"/>
    </source>
</evidence>
<dbReference type="AlphaFoldDB" id="A0A917FAK0"/>
<dbReference type="InterPro" id="IPR027372">
    <property type="entry name" value="Phytase-like_dom"/>
</dbReference>
<comment type="caution">
    <text evidence="3">The sequence shown here is derived from an EMBL/GenBank/DDBJ whole genome shotgun (WGS) entry which is preliminary data.</text>
</comment>
<dbReference type="EMBL" id="BMEM01000005">
    <property type="protein sequence ID" value="GGF57750.1"/>
    <property type="molecule type" value="Genomic_DNA"/>
</dbReference>
<keyword evidence="4" id="KW-1185">Reference proteome</keyword>
<gene>
    <name evidence="3" type="ORF">GCM10011366_26910</name>
</gene>
<dbReference type="GO" id="GO:0016740">
    <property type="term" value="F:transferase activity"/>
    <property type="evidence" value="ECO:0007669"/>
    <property type="project" value="UniProtKB-KW"/>
</dbReference>
<dbReference type="PANTHER" id="PTHR37957:SF1">
    <property type="entry name" value="PHYTASE-LIKE DOMAIN-CONTAINING PROTEIN"/>
    <property type="match status" value="1"/>
</dbReference>